<evidence type="ECO:0000256" key="2">
    <source>
        <dbReference type="ARBA" id="ARBA00022490"/>
    </source>
</evidence>
<evidence type="ECO:0000259" key="11">
    <source>
        <dbReference type="PROSITE" id="PS50010"/>
    </source>
</evidence>
<evidence type="ECO:0000259" key="12">
    <source>
        <dbReference type="PROSITE" id="PS50178"/>
    </source>
</evidence>
<feature type="domain" description="PH" evidence="10">
    <location>
        <begin position="756"/>
        <end position="985"/>
    </location>
</feature>
<dbReference type="InterPro" id="IPR011993">
    <property type="entry name" value="PH-like_dom_sf"/>
</dbReference>
<dbReference type="SMART" id="SM00325">
    <property type="entry name" value="RhoGEF"/>
    <property type="match status" value="1"/>
</dbReference>
<evidence type="ECO:0000313" key="13">
    <source>
        <dbReference type="EMBL" id="KAF8704355.1"/>
    </source>
</evidence>
<evidence type="ECO:0000256" key="5">
    <source>
        <dbReference type="ARBA" id="ARBA00022771"/>
    </source>
</evidence>
<dbReference type="GO" id="GO:0005737">
    <property type="term" value="C:cytoplasm"/>
    <property type="evidence" value="ECO:0007669"/>
    <property type="project" value="TreeGrafter"/>
</dbReference>
<reference evidence="13" key="1">
    <citation type="submission" date="2020-09" db="EMBL/GenBank/DDBJ databases">
        <title>Comparative genome analyses of four rice-infecting Rhizoctonia solani isolates reveal extensive enrichment of homogalacturonan modification genes.</title>
        <authorList>
            <person name="Lee D.-Y."/>
            <person name="Jeon J."/>
            <person name="Kim K.-T."/>
            <person name="Cheong K."/>
            <person name="Song H."/>
            <person name="Choi G."/>
            <person name="Ko J."/>
            <person name="Opiyo S.O."/>
            <person name="Zuo S."/>
            <person name="Madhav S."/>
            <person name="Lee Y.-H."/>
            <person name="Wang G.-L."/>
        </authorList>
    </citation>
    <scope>NUCLEOTIDE SEQUENCE</scope>
    <source>
        <strain evidence="13">AG1-IA WGL</strain>
    </source>
</reference>
<dbReference type="PROSITE" id="PS50003">
    <property type="entry name" value="PH_DOMAIN"/>
    <property type="match status" value="1"/>
</dbReference>
<dbReference type="InterPro" id="IPR000219">
    <property type="entry name" value="DH_dom"/>
</dbReference>
<feature type="compositionally biased region" description="Polar residues" evidence="9">
    <location>
        <begin position="525"/>
        <end position="549"/>
    </location>
</feature>
<dbReference type="Gene3D" id="3.30.40.10">
    <property type="entry name" value="Zinc/RING finger domain, C3HC4 (zinc finger)"/>
    <property type="match status" value="1"/>
</dbReference>
<evidence type="ECO:0000256" key="7">
    <source>
        <dbReference type="ARBA" id="ARBA00023212"/>
    </source>
</evidence>
<dbReference type="PANTHER" id="PTHR12673">
    <property type="entry name" value="FACIOGENITAL DYSPLASIA PROTEIN"/>
    <property type="match status" value="1"/>
</dbReference>
<gene>
    <name evidence="13" type="ORF">RHS03_06092</name>
</gene>
<dbReference type="Gene3D" id="2.30.29.30">
    <property type="entry name" value="Pleckstrin-homology domain (PH domain)/Phosphotyrosine-binding domain (PTB)"/>
    <property type="match status" value="1"/>
</dbReference>
<feature type="region of interest" description="Disordered" evidence="9">
    <location>
        <begin position="817"/>
        <end position="926"/>
    </location>
</feature>
<dbReference type="SUPFAM" id="SSF50729">
    <property type="entry name" value="PH domain-like"/>
    <property type="match status" value="1"/>
</dbReference>
<comment type="subcellular location">
    <subcellularLocation>
        <location evidence="1">Cytoplasm</location>
        <location evidence="1">Cytoskeleton</location>
    </subcellularLocation>
</comment>
<protein>
    <submittedName>
        <fullName evidence="13">Protein present in Fab1, YOTB, Vac1, and EEA1</fullName>
    </submittedName>
</protein>
<comment type="caution">
    <text evidence="13">The sequence shown here is derived from an EMBL/GenBank/DDBJ whole genome shotgun (WGS) entry which is preliminary data.</text>
</comment>
<dbReference type="InterPro" id="IPR000306">
    <property type="entry name" value="Znf_FYVE"/>
</dbReference>
<feature type="compositionally biased region" description="Polar residues" evidence="9">
    <location>
        <begin position="1272"/>
        <end position="1300"/>
    </location>
</feature>
<feature type="region of interest" description="Disordered" evidence="9">
    <location>
        <begin position="230"/>
        <end position="420"/>
    </location>
</feature>
<feature type="domain" description="DH" evidence="11">
    <location>
        <begin position="437"/>
        <end position="724"/>
    </location>
</feature>
<dbReference type="GO" id="GO:0005085">
    <property type="term" value="F:guanyl-nucleotide exchange factor activity"/>
    <property type="evidence" value="ECO:0007669"/>
    <property type="project" value="UniProtKB-KW"/>
</dbReference>
<dbReference type="Pfam" id="PF00621">
    <property type="entry name" value="RhoGEF"/>
    <property type="match status" value="2"/>
</dbReference>
<feature type="compositionally biased region" description="Basic and acidic residues" evidence="9">
    <location>
        <begin position="1075"/>
        <end position="1086"/>
    </location>
</feature>
<dbReference type="PANTHER" id="PTHR12673:SF159">
    <property type="entry name" value="LD03170P"/>
    <property type="match status" value="1"/>
</dbReference>
<feature type="compositionally biased region" description="Acidic residues" evidence="9">
    <location>
        <begin position="1052"/>
        <end position="1061"/>
    </location>
</feature>
<dbReference type="Pfam" id="PF01363">
    <property type="entry name" value="FYVE"/>
    <property type="match status" value="1"/>
</dbReference>
<dbReference type="Gene3D" id="1.20.900.10">
    <property type="entry name" value="Dbl homology (DH) domain"/>
    <property type="match status" value="1"/>
</dbReference>
<evidence type="ECO:0000256" key="9">
    <source>
        <dbReference type="SAM" id="MobiDB-lite"/>
    </source>
</evidence>
<feature type="region of interest" description="Disordered" evidence="9">
    <location>
        <begin position="1339"/>
        <end position="1361"/>
    </location>
</feature>
<feature type="compositionally biased region" description="Low complexity" evidence="9">
    <location>
        <begin position="270"/>
        <end position="281"/>
    </location>
</feature>
<feature type="compositionally biased region" description="Low complexity" evidence="9">
    <location>
        <begin position="1222"/>
        <end position="1266"/>
    </location>
</feature>
<dbReference type="Pfam" id="PF13840">
    <property type="entry name" value="ACT_7"/>
    <property type="match status" value="1"/>
</dbReference>
<dbReference type="EMBL" id="JACYCD010000056">
    <property type="protein sequence ID" value="KAF8704355.1"/>
    <property type="molecule type" value="Genomic_DNA"/>
</dbReference>
<proteinExistence type="predicted"/>
<dbReference type="Gene3D" id="3.30.2130.10">
    <property type="entry name" value="VC0802-like"/>
    <property type="match status" value="1"/>
</dbReference>
<keyword evidence="3" id="KW-0344">Guanine-nucleotide releasing factor</keyword>
<feature type="domain" description="FYVE-type" evidence="12">
    <location>
        <begin position="1098"/>
        <end position="1164"/>
    </location>
</feature>
<feature type="compositionally biased region" description="Low complexity" evidence="9">
    <location>
        <begin position="380"/>
        <end position="395"/>
    </location>
</feature>
<evidence type="ECO:0000256" key="3">
    <source>
        <dbReference type="ARBA" id="ARBA00022658"/>
    </source>
</evidence>
<dbReference type="GO" id="GO:0006520">
    <property type="term" value="P:amino acid metabolic process"/>
    <property type="evidence" value="ECO:0007669"/>
    <property type="project" value="UniProtKB-ARBA"/>
</dbReference>
<dbReference type="SMART" id="SM00233">
    <property type="entry name" value="PH"/>
    <property type="match status" value="1"/>
</dbReference>
<evidence type="ECO:0000256" key="4">
    <source>
        <dbReference type="ARBA" id="ARBA00022723"/>
    </source>
</evidence>
<feature type="compositionally biased region" description="Low complexity" evidence="9">
    <location>
        <begin position="336"/>
        <end position="350"/>
    </location>
</feature>
<dbReference type="Proteomes" id="UP000602905">
    <property type="component" value="Unassembled WGS sequence"/>
</dbReference>
<feature type="non-terminal residue" evidence="13">
    <location>
        <position position="1383"/>
    </location>
</feature>
<dbReference type="OrthoDB" id="660555at2759"/>
<dbReference type="InterPro" id="IPR051092">
    <property type="entry name" value="FYVE_RhoGEF_PH"/>
</dbReference>
<keyword evidence="4" id="KW-0479">Metal-binding</keyword>
<feature type="region of interest" description="Disordered" evidence="9">
    <location>
        <begin position="1203"/>
        <end position="1304"/>
    </location>
</feature>
<dbReference type="InterPro" id="IPR027795">
    <property type="entry name" value="CASTOR_ACT_dom"/>
</dbReference>
<dbReference type="SUPFAM" id="SSF48065">
    <property type="entry name" value="DBL homology domain (DH-domain)"/>
    <property type="match status" value="1"/>
</dbReference>
<name>A0A8H7HPT3_9AGAM</name>
<feature type="compositionally biased region" description="Low complexity" evidence="9">
    <location>
        <begin position="358"/>
        <end position="370"/>
    </location>
</feature>
<dbReference type="InterPro" id="IPR035899">
    <property type="entry name" value="DBL_dom_sf"/>
</dbReference>
<sequence length="1383" mass="150195">MPPPSASSALHLLVLPKPFRVFKLSPSTSFPLALISILQKPPIGDEFVSITRNTDEVSVVTDHVFDQKDELGISEEGDLWRCIKVRGPMEHGLTGIMAALTAPLRDVEVPIFAISTWDTDWLLVRLNKLEKAIEALRADGESAKLFINVKLIEVMGKAQYERQLDLVQIRHNPCELNDALWLGLHHLINPYSDDLLSYHDTGLAGGFAPLQKHEACYAKWRPHFSTLNLARSSDSSTPSTPKSSYIANLPPESPTSPLAPRSPSPAGRNSQTPSTSRPPSQLRIRDSRPPYLPFRRISLPSAPAQKRDSVASIFSVDSVKEHDENESPSQPNGQASASLPTDSSLPDLGLPLPPPIPASRTPLSSSPSRRVVIIAPPGASNVPSTPSRVRPRPMSAQSLAKGSNHSPGRLIHPGSKSRRTLLSKPLAEEKVREREEKRRRIAKELLDTEQSYVDGLDLVYNHFLAPLIESLATAPHPLVTPADLGVIFPGFIDILNFNRSFLSELRSILTPHLVTRSVPIPIPGSNPSSTSLISQQQPVPISSASSRPSLPNEAGSFIPHEPSTSWNSRLHLTSESQASLQLAASAIGFPLDDSSSIHARGASTASENMEPTLLPSLVTVLAQHVPYLRLYKPFVTGFPASMERLAKLSANESFRVWLKEREKDPACGMLGLRSWLLSIVQRCPRYLLLVKDLEKSSDEADEGYKELSSVIALLTKITNALNTSLADHTAVLALLDLQRSTSSLPPGFSFVAPGRSLIRRGRLRMSGQEVSQGGVMRRVAGTEGERELLLFSDCVVWLERELEWGLVSASSAAGWASAASGNKSGDSAGSGKPAGAVRHSAVGPIGLGKPSQALKRPSMGRTRSKSEAELPTLKSQNMGLGMTPETMRSTSGSSSAFVTRETPAKRESPPKRPPPKPLTTMEGSISSEERWRFRGVANLMDVEVVVSPRNAMQIDFLSPEGSFALYASTYDEREEWINAIRSSKATLLATFNITHPDSTLTSSSSTTHLRRVLQALPYPPGEATIRGAREPGAPRRSILGGRSRHRQREPVVVEDNEDADTENSQPGRTAFAKQSRSEKQKERRGRVEHYVPPIWVPDREADACMRCQAAFGWRRRRHHCRICGRVVCASCSSKNFFVMDPSKPDASKSRKPERACTLCYEAVFPVIHSSTDSINNSAERGGTIMALRQSPARPRILEHLVSTSPITTPAIERPMNGALEASPSSPTMLTPSSVTPSGATELSSASSKSGTRSGAKPAQITSSTTERTIRSLDSQRTVQPHVSMASDLSSMTSASQSPSRPRSLDVGRRFAAASAFVHTAGVTARSKVIGKGKGRRVSLRAGARERENTVPSIPSPNRQDSIATLGRGAAAQQLNELLGRSPH</sequence>
<feature type="region of interest" description="Disordered" evidence="9">
    <location>
        <begin position="525"/>
        <end position="558"/>
    </location>
</feature>
<keyword evidence="6" id="KW-0862">Zinc</keyword>
<keyword evidence="2" id="KW-0963">Cytoplasm</keyword>
<feature type="region of interest" description="Disordered" evidence="9">
    <location>
        <begin position="1020"/>
        <end position="1086"/>
    </location>
</feature>
<dbReference type="InterPro" id="IPR045865">
    <property type="entry name" value="ACT-like_dom_sf"/>
</dbReference>
<evidence type="ECO:0000256" key="8">
    <source>
        <dbReference type="PROSITE-ProRule" id="PRU00091"/>
    </source>
</evidence>
<feature type="compositionally biased region" description="Polar residues" evidence="9">
    <location>
        <begin position="1349"/>
        <end position="1361"/>
    </location>
</feature>
<dbReference type="PROSITE" id="PS50010">
    <property type="entry name" value="DH_2"/>
    <property type="match status" value="1"/>
</dbReference>
<dbReference type="GO" id="GO:0005856">
    <property type="term" value="C:cytoskeleton"/>
    <property type="evidence" value="ECO:0007669"/>
    <property type="project" value="UniProtKB-SubCell"/>
</dbReference>
<dbReference type="InterPro" id="IPR001849">
    <property type="entry name" value="PH_domain"/>
</dbReference>
<dbReference type="GO" id="GO:0008270">
    <property type="term" value="F:zinc ion binding"/>
    <property type="evidence" value="ECO:0007669"/>
    <property type="project" value="UniProtKB-KW"/>
</dbReference>
<dbReference type="SMART" id="SM00064">
    <property type="entry name" value="FYVE"/>
    <property type="match status" value="1"/>
</dbReference>
<dbReference type="InterPro" id="IPR011011">
    <property type="entry name" value="Znf_FYVE_PHD"/>
</dbReference>
<feature type="compositionally biased region" description="Polar residues" evidence="9">
    <location>
        <begin position="396"/>
        <end position="406"/>
    </location>
</feature>
<feature type="compositionally biased region" description="Low complexity" evidence="9">
    <location>
        <begin position="232"/>
        <end position="244"/>
    </location>
</feature>
<feature type="compositionally biased region" description="Polar residues" evidence="9">
    <location>
        <begin position="886"/>
        <end position="897"/>
    </location>
</feature>
<evidence type="ECO:0000256" key="6">
    <source>
        <dbReference type="ARBA" id="ARBA00022833"/>
    </source>
</evidence>
<dbReference type="PROSITE" id="PS50178">
    <property type="entry name" value="ZF_FYVE"/>
    <property type="match status" value="1"/>
</dbReference>
<dbReference type="InterPro" id="IPR017455">
    <property type="entry name" value="Znf_FYVE-rel"/>
</dbReference>
<accession>A0A8H7HPT3</accession>
<evidence type="ECO:0000313" key="14">
    <source>
        <dbReference type="Proteomes" id="UP000602905"/>
    </source>
</evidence>
<evidence type="ECO:0000256" key="1">
    <source>
        <dbReference type="ARBA" id="ARBA00004245"/>
    </source>
</evidence>
<dbReference type="GO" id="GO:0046394">
    <property type="term" value="P:carboxylic acid biosynthetic process"/>
    <property type="evidence" value="ECO:0007669"/>
    <property type="project" value="UniProtKB-ARBA"/>
</dbReference>
<organism evidence="13 14">
    <name type="scientific">Rhizoctonia solani</name>
    <dbReference type="NCBI Taxonomy" id="456999"/>
    <lineage>
        <taxon>Eukaryota</taxon>
        <taxon>Fungi</taxon>
        <taxon>Dikarya</taxon>
        <taxon>Basidiomycota</taxon>
        <taxon>Agaricomycotina</taxon>
        <taxon>Agaricomycetes</taxon>
        <taxon>Cantharellales</taxon>
        <taxon>Ceratobasidiaceae</taxon>
        <taxon>Rhizoctonia</taxon>
    </lineage>
</organism>
<keyword evidence="7" id="KW-0206">Cytoskeleton</keyword>
<keyword evidence="5 8" id="KW-0863">Zinc-finger</keyword>
<evidence type="ECO:0000259" key="10">
    <source>
        <dbReference type="PROSITE" id="PS50003"/>
    </source>
</evidence>
<dbReference type="InterPro" id="IPR013083">
    <property type="entry name" value="Znf_RING/FYVE/PHD"/>
</dbReference>
<dbReference type="SUPFAM" id="SSF57903">
    <property type="entry name" value="FYVE/PHD zinc finger"/>
    <property type="match status" value="1"/>
</dbReference>
<dbReference type="SUPFAM" id="SSF55021">
    <property type="entry name" value="ACT-like"/>
    <property type="match status" value="1"/>
</dbReference>